<accession>A6KMD7</accession>
<evidence type="ECO:0000313" key="3">
    <source>
        <dbReference type="Proteomes" id="UP000234681"/>
    </source>
</evidence>
<sequence length="65" mass="7357">MGQSLAQDDPNPKTFIPRPKNINSMMTPLRCLGSPRMMLPTCSGPLWSLVVLTSPVRRYEHQWSS</sequence>
<name>A6KMD7_RAT</name>
<dbReference type="EMBL" id="CH474066">
    <property type="protein sequence ID" value="EDL88845.1"/>
    <property type="molecule type" value="Genomic_DNA"/>
</dbReference>
<dbReference type="AlphaFoldDB" id="A6KMD7"/>
<proteinExistence type="predicted"/>
<reference evidence="3" key="1">
    <citation type="submission" date="2005-09" db="EMBL/GenBank/DDBJ databases">
        <authorList>
            <person name="Mural R.J."/>
            <person name="Li P.W."/>
            <person name="Adams M.D."/>
            <person name="Amanatides P.G."/>
            <person name="Baden-Tillson H."/>
            <person name="Barnstead M."/>
            <person name="Chin S.H."/>
            <person name="Dew I."/>
            <person name="Evans C.A."/>
            <person name="Ferriera S."/>
            <person name="Flanigan M."/>
            <person name="Fosler C."/>
            <person name="Glodek A."/>
            <person name="Gu Z."/>
            <person name="Holt R.A."/>
            <person name="Jennings D."/>
            <person name="Kraft C.L."/>
            <person name="Lu F."/>
            <person name="Nguyen T."/>
            <person name="Nusskern D.R."/>
            <person name="Pfannkoch C.M."/>
            <person name="Sitter C."/>
            <person name="Sutton G.G."/>
            <person name="Venter J.C."/>
            <person name="Wang Z."/>
            <person name="Woodage T."/>
            <person name="Zheng X.H."/>
            <person name="Zhong F."/>
        </authorList>
    </citation>
    <scope>NUCLEOTIDE SEQUENCE [LARGE SCALE GENOMIC DNA]</scope>
    <source>
        <strain>BN</strain>
        <strain evidence="3">Sprague-Dawley</strain>
    </source>
</reference>
<gene>
    <name evidence="2" type="ORF">rCG_38428</name>
</gene>
<protein>
    <submittedName>
        <fullName evidence="2">RCG38428</fullName>
    </submittedName>
</protein>
<evidence type="ECO:0000313" key="2">
    <source>
        <dbReference type="EMBL" id="EDL88845.1"/>
    </source>
</evidence>
<organism evidence="2 3">
    <name type="scientific">Rattus norvegicus</name>
    <name type="common">Rat</name>
    <dbReference type="NCBI Taxonomy" id="10116"/>
    <lineage>
        <taxon>Eukaryota</taxon>
        <taxon>Metazoa</taxon>
        <taxon>Chordata</taxon>
        <taxon>Craniata</taxon>
        <taxon>Vertebrata</taxon>
        <taxon>Euteleostomi</taxon>
        <taxon>Mammalia</taxon>
        <taxon>Eutheria</taxon>
        <taxon>Euarchontoglires</taxon>
        <taxon>Glires</taxon>
        <taxon>Rodentia</taxon>
        <taxon>Myomorpha</taxon>
        <taxon>Muroidea</taxon>
        <taxon>Muridae</taxon>
        <taxon>Murinae</taxon>
        <taxon>Rattus</taxon>
    </lineage>
</organism>
<dbReference type="Proteomes" id="UP000234681">
    <property type="component" value="Chromosome 3"/>
</dbReference>
<evidence type="ECO:0000256" key="1">
    <source>
        <dbReference type="SAM" id="MobiDB-lite"/>
    </source>
</evidence>
<feature type="region of interest" description="Disordered" evidence="1">
    <location>
        <begin position="1"/>
        <end position="20"/>
    </location>
</feature>